<keyword evidence="9" id="KW-0802">TPR repeat</keyword>
<evidence type="ECO:0000313" key="13">
    <source>
        <dbReference type="Proteomes" id="UP001497602"/>
    </source>
</evidence>
<dbReference type="InterPro" id="IPR050482">
    <property type="entry name" value="Sensor_HK_TwoCompSys"/>
</dbReference>
<dbReference type="InterPro" id="IPR005467">
    <property type="entry name" value="His_kinase_dom"/>
</dbReference>
<keyword evidence="4" id="KW-0808">Transferase</keyword>
<comment type="catalytic activity">
    <reaction evidence="1">
        <text>ATP + protein L-histidine = ADP + protein N-phospho-L-histidine.</text>
        <dbReference type="EC" id="2.7.13.3"/>
    </reaction>
</comment>
<keyword evidence="5" id="KW-0547">Nucleotide-binding</keyword>
<feature type="repeat" description="TPR" evidence="9">
    <location>
        <begin position="124"/>
        <end position="157"/>
    </location>
</feature>
<dbReference type="InterPro" id="IPR036890">
    <property type="entry name" value="HATPase_C_sf"/>
</dbReference>
<feature type="transmembrane region" description="Helical" evidence="10">
    <location>
        <begin position="371"/>
        <end position="389"/>
    </location>
</feature>
<evidence type="ECO:0000256" key="9">
    <source>
        <dbReference type="PROSITE-ProRule" id="PRU00339"/>
    </source>
</evidence>
<dbReference type="SUPFAM" id="SSF48452">
    <property type="entry name" value="TPR-like"/>
    <property type="match status" value="2"/>
</dbReference>
<proteinExistence type="predicted"/>
<evidence type="ECO:0000313" key="12">
    <source>
        <dbReference type="EMBL" id="CAL2104923.1"/>
    </source>
</evidence>
<accession>A0ABM9PH51</accession>
<keyword evidence="6" id="KW-0418">Kinase</keyword>
<dbReference type="RefSeq" id="WP_348736644.1">
    <property type="nucleotide sequence ID" value="NZ_CAXJRC010000002.1"/>
</dbReference>
<dbReference type="EC" id="2.7.13.3" evidence="2"/>
<keyword evidence="8" id="KW-0902">Two-component regulatory system</keyword>
<reference evidence="12 13" key="1">
    <citation type="submission" date="2024-05" db="EMBL/GenBank/DDBJ databases">
        <authorList>
            <person name="Duchaud E."/>
        </authorList>
    </citation>
    <scope>NUCLEOTIDE SEQUENCE [LARGE SCALE GENOMIC DNA]</scope>
    <source>
        <strain evidence="12">Ena-SAMPLE-TAB-13-05-2024-13:56:06:370-140305</strain>
    </source>
</reference>
<dbReference type="SMART" id="SM00028">
    <property type="entry name" value="TPR"/>
    <property type="match status" value="5"/>
</dbReference>
<dbReference type="SUPFAM" id="SSF55874">
    <property type="entry name" value="ATPase domain of HSP90 chaperone/DNA topoisomerase II/histidine kinase"/>
    <property type="match status" value="1"/>
</dbReference>
<protein>
    <recommendedName>
        <fullName evidence="2">histidine kinase</fullName>
        <ecNumber evidence="2">2.7.13.3</ecNumber>
    </recommendedName>
</protein>
<dbReference type="Gene3D" id="1.25.40.10">
    <property type="entry name" value="Tetratricopeptide repeat domain"/>
    <property type="match status" value="2"/>
</dbReference>
<dbReference type="InterPro" id="IPR003594">
    <property type="entry name" value="HATPase_dom"/>
</dbReference>
<dbReference type="PROSITE" id="PS50109">
    <property type="entry name" value="HIS_KIN"/>
    <property type="match status" value="1"/>
</dbReference>
<feature type="domain" description="Histidine kinase" evidence="11">
    <location>
        <begin position="419"/>
        <end position="602"/>
    </location>
</feature>
<dbReference type="InterPro" id="IPR019734">
    <property type="entry name" value="TPR_rpt"/>
</dbReference>
<dbReference type="CDD" id="cd16917">
    <property type="entry name" value="HATPase_UhpB-NarQ-NarX-like"/>
    <property type="match status" value="1"/>
</dbReference>
<dbReference type="InterPro" id="IPR011990">
    <property type="entry name" value="TPR-like_helical_dom_sf"/>
</dbReference>
<keyword evidence="10" id="KW-0472">Membrane</keyword>
<dbReference type="Gene3D" id="3.30.565.10">
    <property type="entry name" value="Histidine kinase-like ATPase, C-terminal domain"/>
    <property type="match status" value="1"/>
</dbReference>
<keyword evidence="3" id="KW-0597">Phosphoprotein</keyword>
<dbReference type="PANTHER" id="PTHR24421:SF10">
    <property type="entry name" value="NITRATE_NITRITE SENSOR PROTEIN NARQ"/>
    <property type="match status" value="1"/>
</dbReference>
<evidence type="ECO:0000256" key="1">
    <source>
        <dbReference type="ARBA" id="ARBA00000085"/>
    </source>
</evidence>
<dbReference type="Proteomes" id="UP001497602">
    <property type="component" value="Unassembled WGS sequence"/>
</dbReference>
<dbReference type="InterPro" id="IPR011712">
    <property type="entry name" value="Sig_transdc_His_kin_sub3_dim/P"/>
</dbReference>
<keyword evidence="10" id="KW-1133">Transmembrane helix</keyword>
<dbReference type="Pfam" id="PF13424">
    <property type="entry name" value="TPR_12"/>
    <property type="match status" value="1"/>
</dbReference>
<evidence type="ECO:0000256" key="3">
    <source>
        <dbReference type="ARBA" id="ARBA00022553"/>
    </source>
</evidence>
<gene>
    <name evidence="12" type="ORF">T190115A13A_110059</name>
</gene>
<feature type="repeat" description="TPR" evidence="9">
    <location>
        <begin position="165"/>
        <end position="198"/>
    </location>
</feature>
<dbReference type="Pfam" id="PF00515">
    <property type="entry name" value="TPR_1"/>
    <property type="match status" value="1"/>
</dbReference>
<dbReference type="PROSITE" id="PS50005">
    <property type="entry name" value="TPR"/>
    <property type="match status" value="2"/>
</dbReference>
<evidence type="ECO:0000256" key="2">
    <source>
        <dbReference type="ARBA" id="ARBA00012438"/>
    </source>
</evidence>
<evidence type="ECO:0000259" key="11">
    <source>
        <dbReference type="PROSITE" id="PS50109"/>
    </source>
</evidence>
<comment type="caution">
    <text evidence="12">The sequence shown here is derived from an EMBL/GenBank/DDBJ whole genome shotgun (WGS) entry which is preliminary data.</text>
</comment>
<evidence type="ECO:0000256" key="8">
    <source>
        <dbReference type="ARBA" id="ARBA00023012"/>
    </source>
</evidence>
<organism evidence="12 13">
    <name type="scientific">Tenacibaculum vairaonense</name>
    <dbReference type="NCBI Taxonomy" id="3137860"/>
    <lineage>
        <taxon>Bacteria</taxon>
        <taxon>Pseudomonadati</taxon>
        <taxon>Bacteroidota</taxon>
        <taxon>Flavobacteriia</taxon>
        <taxon>Flavobacteriales</taxon>
        <taxon>Flavobacteriaceae</taxon>
        <taxon>Tenacibaculum</taxon>
    </lineage>
</organism>
<evidence type="ECO:0000256" key="10">
    <source>
        <dbReference type="SAM" id="Phobius"/>
    </source>
</evidence>
<name>A0ABM9PH51_9FLAO</name>
<evidence type="ECO:0000256" key="5">
    <source>
        <dbReference type="ARBA" id="ARBA00022741"/>
    </source>
</evidence>
<dbReference type="PANTHER" id="PTHR24421">
    <property type="entry name" value="NITRATE/NITRITE SENSOR PROTEIN NARX-RELATED"/>
    <property type="match status" value="1"/>
</dbReference>
<dbReference type="Pfam" id="PF07730">
    <property type="entry name" value="HisKA_3"/>
    <property type="match status" value="1"/>
</dbReference>
<keyword evidence="13" id="KW-1185">Reference proteome</keyword>
<dbReference type="Gene3D" id="1.20.5.1930">
    <property type="match status" value="1"/>
</dbReference>
<dbReference type="Pfam" id="PF02518">
    <property type="entry name" value="HATPase_c"/>
    <property type="match status" value="1"/>
</dbReference>
<keyword evidence="10 12" id="KW-0812">Transmembrane</keyword>
<sequence>MKKYFILSFLILSIKLTYSQKDNDYNTLKEQLTKATTDEQKVLSLVALAEYLVYRDFSEAEGKALKAISIVKSNSKLLKEGGLGSPYNILGIIKRKQGDYANAVNFFLKAKDAFSIVKDSSNIANTMHNLGMVYRSIKNYPKSIESYQKAISILEKLGKNKKGLAASYNMLGVSYRKMKQLDKALTYYQKAQKLFTELNSEEDLYRVKGNLSVLHTIKKEYSKSLQLNLDRLNYYTKVGNKASIISTNYNISGVYKKLKDWKNALKHANTSVKMAKAEGIKPSIPKYYKRISRIYAKQNKFQKALENYKLYKIYSDSLINDKNLKKIQRLELESKFRKEKLNDSLQLVKERKIAETNAEVLFIKNKLKSQWMLFGGLFFLSLFLIYYFIQSRNFAIKKQKLQAEFTRNLIKGQEEERNRIARELHDSVGQKLVLLSKKSQHENSEFNKIVTNTLTEVRSLSRGLYPANIDTIGVTAAIKALINEIDANTNTFFTNDIDNIDDQLNKTTSLHLYRIIQEALNNIIKHSEAKSVSITIQRKNNFINTTIKDNGIGFQFQEKLKQPTSLGMKTLIKRAKIINSILKIESEVNSGTTLNLTTPVSYEI</sequence>
<keyword evidence="7" id="KW-0067">ATP-binding</keyword>
<evidence type="ECO:0000256" key="4">
    <source>
        <dbReference type="ARBA" id="ARBA00022679"/>
    </source>
</evidence>
<evidence type="ECO:0000256" key="7">
    <source>
        <dbReference type="ARBA" id="ARBA00022840"/>
    </source>
</evidence>
<dbReference type="EMBL" id="CAXJRC010000002">
    <property type="protein sequence ID" value="CAL2104923.1"/>
    <property type="molecule type" value="Genomic_DNA"/>
</dbReference>
<evidence type="ECO:0000256" key="6">
    <source>
        <dbReference type="ARBA" id="ARBA00022777"/>
    </source>
</evidence>